<dbReference type="EMBL" id="PTQR01000039">
    <property type="protein sequence ID" value="TKX24628.1"/>
    <property type="molecule type" value="Genomic_DNA"/>
</dbReference>
<name>A0A4U7B0I1_9PEZI</name>
<evidence type="ECO:0000313" key="3">
    <source>
        <dbReference type="Proteomes" id="UP000308133"/>
    </source>
</evidence>
<comment type="caution">
    <text evidence="2">The sequence shown here is derived from an EMBL/GenBank/DDBJ whole genome shotgun (WGS) entry which is preliminary data.</text>
</comment>
<keyword evidence="1" id="KW-0472">Membrane</keyword>
<dbReference type="AlphaFoldDB" id="A0A4U7B0I1"/>
<keyword evidence="1" id="KW-1133">Transmembrane helix</keyword>
<sequence>MPSFIVGLSFYAFPASYHYKMPSFIVGLSYCIIPTTSLAVFLAFLAIAYSSESLGQLANILQTGKHGCAKGCGATSVAALLVWV</sequence>
<organism evidence="2 3">
    <name type="scientific">Elsinoe australis</name>
    <dbReference type="NCBI Taxonomy" id="40998"/>
    <lineage>
        <taxon>Eukaryota</taxon>
        <taxon>Fungi</taxon>
        <taxon>Dikarya</taxon>
        <taxon>Ascomycota</taxon>
        <taxon>Pezizomycotina</taxon>
        <taxon>Dothideomycetes</taxon>
        <taxon>Dothideomycetidae</taxon>
        <taxon>Myriangiales</taxon>
        <taxon>Elsinoaceae</taxon>
        <taxon>Elsinoe</taxon>
    </lineage>
</organism>
<evidence type="ECO:0000313" key="2">
    <source>
        <dbReference type="EMBL" id="TKX24628.1"/>
    </source>
</evidence>
<feature type="transmembrane region" description="Helical" evidence="1">
    <location>
        <begin position="24"/>
        <end position="49"/>
    </location>
</feature>
<keyword evidence="1" id="KW-0812">Transmembrane</keyword>
<protein>
    <submittedName>
        <fullName evidence="2">Uncharacterized protein</fullName>
    </submittedName>
</protein>
<reference evidence="2 3" key="1">
    <citation type="submission" date="2018-02" db="EMBL/GenBank/DDBJ databases">
        <title>Draft genome sequences of Elsinoe sp., causing black scab on jojoba.</title>
        <authorList>
            <person name="Stodart B."/>
            <person name="Jeffress S."/>
            <person name="Ash G."/>
            <person name="Arun Chinnappa K."/>
        </authorList>
    </citation>
    <scope>NUCLEOTIDE SEQUENCE [LARGE SCALE GENOMIC DNA]</scope>
    <source>
        <strain evidence="2 3">Hillstone_2</strain>
    </source>
</reference>
<dbReference type="Proteomes" id="UP000308133">
    <property type="component" value="Unassembled WGS sequence"/>
</dbReference>
<evidence type="ECO:0000256" key="1">
    <source>
        <dbReference type="SAM" id="Phobius"/>
    </source>
</evidence>
<proteinExistence type="predicted"/>
<accession>A0A4U7B0I1</accession>
<gene>
    <name evidence="2" type="ORF">C1H76_3237</name>
</gene>